<reference evidence="2" key="1">
    <citation type="submission" date="2021-02" db="EMBL/GenBank/DDBJ databases">
        <authorList>
            <person name="Dougan E. K."/>
            <person name="Rhodes N."/>
            <person name="Thang M."/>
            <person name="Chan C."/>
        </authorList>
    </citation>
    <scope>NUCLEOTIDE SEQUENCE</scope>
</reference>
<accession>A0A812QVH1</accession>
<organism evidence="2 3">
    <name type="scientific">Symbiodinium natans</name>
    <dbReference type="NCBI Taxonomy" id="878477"/>
    <lineage>
        <taxon>Eukaryota</taxon>
        <taxon>Sar</taxon>
        <taxon>Alveolata</taxon>
        <taxon>Dinophyceae</taxon>
        <taxon>Suessiales</taxon>
        <taxon>Symbiodiniaceae</taxon>
        <taxon>Symbiodinium</taxon>
    </lineage>
</organism>
<dbReference type="AlphaFoldDB" id="A0A812QVH1"/>
<evidence type="ECO:0000313" key="2">
    <source>
        <dbReference type="EMBL" id="CAE7404985.1"/>
    </source>
</evidence>
<comment type="caution">
    <text evidence="2">The sequence shown here is derived from an EMBL/GenBank/DDBJ whole genome shotgun (WGS) entry which is preliminary data.</text>
</comment>
<dbReference type="Proteomes" id="UP000604046">
    <property type="component" value="Unassembled WGS sequence"/>
</dbReference>
<proteinExistence type="predicted"/>
<protein>
    <submittedName>
        <fullName evidence="2">Uncharacterized protein</fullName>
    </submittedName>
</protein>
<feature type="compositionally biased region" description="Basic and acidic residues" evidence="1">
    <location>
        <begin position="506"/>
        <end position="520"/>
    </location>
</feature>
<evidence type="ECO:0000313" key="3">
    <source>
        <dbReference type="Proteomes" id="UP000604046"/>
    </source>
</evidence>
<sequence length="575" mass="60663">MVDILKPLADAQAEEAAVDLEEWVAEARRQVEEPVDASAPSEPTSEAAIAEATETIAAHSLKPAPCAEETTTFEARAEASILEADAEAKADGSEEIASTSEMGEEPDPMAPEAKAQDLWTLPAEVEELYADALGTDLAVDEGKPLAADAMAAEEAAEASGWFAMPQGHSAEEAAEEQEPTASDEAAEDPSMPTAEDVLEQFADAIAEEEAAELDELQAAEETAEKPTAPEEVAQDPSTPAAEDEELCVEAPSTNPSVEEMVDILKPLADAQAEEAAADLEEWVTEARRQVEEPGADSATSEAAIAEAADRIAVHALKPEPCAEETTVEASILDSDVEAKADGSEEIASTSEIGEGPEPMAPEAKAQDLWMAFENDAEPLAADAMAAEEAAEVDAWFAMPQGQAVEGTAEEQEPTAPEEAAEDPSVLTDEDVLNPHAEAMAEEEAELGEPFAEPTAEEPEAIALEAEVACEGRSLQPDLTTEEPTTEAKAGRLADDLNADLAVEAAAPKEMRKADARRLEALQEMDEEDDKATDSPKAKPAAEESRLRRALLCLLAVTVVLPELAWRLGPLPDAFA</sequence>
<evidence type="ECO:0000256" key="1">
    <source>
        <dbReference type="SAM" id="MobiDB-lite"/>
    </source>
</evidence>
<feature type="region of interest" description="Disordered" evidence="1">
    <location>
        <begin position="400"/>
        <end position="542"/>
    </location>
</feature>
<feature type="region of interest" description="Disordered" evidence="1">
    <location>
        <begin position="167"/>
        <end position="253"/>
    </location>
</feature>
<gene>
    <name evidence="2" type="ORF">SNAT2548_LOCUS22032</name>
</gene>
<feature type="region of interest" description="Disordered" evidence="1">
    <location>
        <begin position="317"/>
        <end position="360"/>
    </location>
</feature>
<dbReference type="EMBL" id="CAJNDS010002273">
    <property type="protein sequence ID" value="CAE7404985.1"/>
    <property type="molecule type" value="Genomic_DNA"/>
</dbReference>
<keyword evidence="3" id="KW-1185">Reference proteome</keyword>
<feature type="region of interest" description="Disordered" evidence="1">
    <location>
        <begin position="85"/>
        <end position="112"/>
    </location>
</feature>
<feature type="compositionally biased region" description="Basic and acidic residues" evidence="1">
    <location>
        <begin position="531"/>
        <end position="542"/>
    </location>
</feature>
<feature type="compositionally biased region" description="Acidic residues" evidence="1">
    <location>
        <begin position="205"/>
        <end position="218"/>
    </location>
</feature>
<name>A0A812QVH1_9DINO</name>